<dbReference type="InterPro" id="IPR003416">
    <property type="entry name" value="MgtC/SapB/SrpB/YhiD_fam"/>
</dbReference>
<keyword evidence="10" id="KW-1185">Reference proteome</keyword>
<feature type="transmembrane region" description="Helical" evidence="7">
    <location>
        <begin position="98"/>
        <end position="129"/>
    </location>
</feature>
<reference evidence="9 10" key="1">
    <citation type="submission" date="2024-04" db="EMBL/GenBank/DDBJ databases">
        <title>draft genome sequnece of Paenibacillus filicis.</title>
        <authorList>
            <person name="Kim D.-U."/>
        </authorList>
    </citation>
    <scope>NUCLEOTIDE SEQUENCE [LARGE SCALE GENOMIC DNA]</scope>
    <source>
        <strain evidence="9 10">KACC14197</strain>
    </source>
</reference>
<protein>
    <submittedName>
        <fullName evidence="9">MgtC/SapB family protein</fullName>
    </submittedName>
</protein>
<comment type="similarity">
    <text evidence="2">Belongs to the MgtC/SapB family.</text>
</comment>
<dbReference type="InterPro" id="IPR045865">
    <property type="entry name" value="ACT-like_dom_sf"/>
</dbReference>
<dbReference type="PANTHER" id="PTHR33778:SF1">
    <property type="entry name" value="MAGNESIUM TRANSPORTER YHID-RELATED"/>
    <property type="match status" value="1"/>
</dbReference>
<dbReference type="SUPFAM" id="SSF55021">
    <property type="entry name" value="ACT-like"/>
    <property type="match status" value="1"/>
</dbReference>
<accession>A0ABU9DIP8</accession>
<feature type="domain" description="MgtC/SapB/SrpB/YhiD N-terminal" evidence="8">
    <location>
        <begin position="5"/>
        <end position="132"/>
    </location>
</feature>
<dbReference type="Proteomes" id="UP001469365">
    <property type="component" value="Unassembled WGS sequence"/>
</dbReference>
<evidence type="ECO:0000256" key="7">
    <source>
        <dbReference type="SAM" id="Phobius"/>
    </source>
</evidence>
<comment type="caution">
    <text evidence="9">The sequence shown here is derived from an EMBL/GenBank/DDBJ whole genome shotgun (WGS) entry which is preliminary data.</text>
</comment>
<dbReference type="Pfam" id="PF02308">
    <property type="entry name" value="MgtC"/>
    <property type="match status" value="1"/>
</dbReference>
<evidence type="ECO:0000256" key="2">
    <source>
        <dbReference type="ARBA" id="ARBA00009298"/>
    </source>
</evidence>
<dbReference type="PRINTS" id="PR01837">
    <property type="entry name" value="MGTCSAPBPROT"/>
</dbReference>
<evidence type="ECO:0000256" key="4">
    <source>
        <dbReference type="ARBA" id="ARBA00022692"/>
    </source>
</evidence>
<evidence type="ECO:0000313" key="10">
    <source>
        <dbReference type="Proteomes" id="UP001469365"/>
    </source>
</evidence>
<keyword evidence="6 7" id="KW-0472">Membrane</keyword>
<organism evidence="9 10">
    <name type="scientific">Paenibacillus filicis</name>
    <dbReference type="NCBI Taxonomy" id="669464"/>
    <lineage>
        <taxon>Bacteria</taxon>
        <taxon>Bacillati</taxon>
        <taxon>Bacillota</taxon>
        <taxon>Bacilli</taxon>
        <taxon>Bacillales</taxon>
        <taxon>Paenibacillaceae</taxon>
        <taxon>Paenibacillus</taxon>
    </lineage>
</organism>
<evidence type="ECO:0000256" key="1">
    <source>
        <dbReference type="ARBA" id="ARBA00004651"/>
    </source>
</evidence>
<evidence type="ECO:0000259" key="8">
    <source>
        <dbReference type="Pfam" id="PF02308"/>
    </source>
</evidence>
<feature type="transmembrane region" description="Helical" evidence="7">
    <location>
        <begin position="65"/>
        <end position="86"/>
    </location>
</feature>
<proteinExistence type="inferred from homology"/>
<evidence type="ECO:0000256" key="5">
    <source>
        <dbReference type="ARBA" id="ARBA00022989"/>
    </source>
</evidence>
<keyword evidence="5 7" id="KW-1133">Transmembrane helix</keyword>
<evidence type="ECO:0000256" key="3">
    <source>
        <dbReference type="ARBA" id="ARBA00022475"/>
    </source>
</evidence>
<feature type="transmembrane region" description="Helical" evidence="7">
    <location>
        <begin position="32"/>
        <end position="53"/>
    </location>
</feature>
<evidence type="ECO:0000256" key="6">
    <source>
        <dbReference type="ARBA" id="ARBA00023136"/>
    </source>
</evidence>
<comment type="subcellular location">
    <subcellularLocation>
        <location evidence="1">Cell membrane</location>
        <topology evidence="1">Multi-pass membrane protein</topology>
    </subcellularLocation>
</comment>
<sequence>MTIRLFAAMLGGGMIGFEREWGNHHAGLRTHMLVALGAALIMLLSMYGFSQFAEEPNVRMDPARLGAQVISGIGFLGAGTIIRNGLSVSGLTTAASLWVSAAIGLSAGAGFYFVTALATVLMMITLLALNGLGKRVIPSRTTKTLHIVVEDAPGMLKQISHALDTPNVKLGYLNVESMDDGMLGIRISYRTKKQNLFLITETIKLIPGVKSVGNYKEASL</sequence>
<dbReference type="PANTHER" id="PTHR33778">
    <property type="entry name" value="PROTEIN MGTC"/>
    <property type="match status" value="1"/>
</dbReference>
<dbReference type="InterPro" id="IPR049177">
    <property type="entry name" value="MgtC_SapB_SrpB_YhiD_N"/>
</dbReference>
<keyword evidence="3" id="KW-1003">Cell membrane</keyword>
<dbReference type="Gene3D" id="3.30.70.260">
    <property type="match status" value="1"/>
</dbReference>
<name>A0ABU9DIP8_9BACL</name>
<dbReference type="RefSeq" id="WP_341414986.1">
    <property type="nucleotide sequence ID" value="NZ_JBBPCC010000004.1"/>
</dbReference>
<keyword evidence="4 7" id="KW-0812">Transmembrane</keyword>
<gene>
    <name evidence="9" type="ORF">WMW72_08430</name>
</gene>
<dbReference type="EMBL" id="JBBPCC010000004">
    <property type="protein sequence ID" value="MEK8127923.1"/>
    <property type="molecule type" value="Genomic_DNA"/>
</dbReference>
<evidence type="ECO:0000313" key="9">
    <source>
        <dbReference type="EMBL" id="MEK8127923.1"/>
    </source>
</evidence>